<name>A0ABP9T8E3_9ACTN</name>
<evidence type="ECO:0000313" key="2">
    <source>
        <dbReference type="Proteomes" id="UP001499878"/>
    </source>
</evidence>
<organism evidence="1 2">
    <name type="scientific">Streptomyces thinghirensis</name>
    <dbReference type="NCBI Taxonomy" id="551547"/>
    <lineage>
        <taxon>Bacteria</taxon>
        <taxon>Bacillati</taxon>
        <taxon>Actinomycetota</taxon>
        <taxon>Actinomycetes</taxon>
        <taxon>Kitasatosporales</taxon>
        <taxon>Streptomycetaceae</taxon>
        <taxon>Streptomyces</taxon>
    </lineage>
</organism>
<gene>
    <name evidence="1" type="ORF">GCM10023323_52830</name>
</gene>
<reference evidence="2" key="1">
    <citation type="journal article" date="2019" name="Int. J. Syst. Evol. Microbiol.">
        <title>The Global Catalogue of Microorganisms (GCM) 10K type strain sequencing project: providing services to taxonomists for standard genome sequencing and annotation.</title>
        <authorList>
            <consortium name="The Broad Institute Genomics Platform"/>
            <consortium name="The Broad Institute Genome Sequencing Center for Infectious Disease"/>
            <person name="Wu L."/>
            <person name="Ma J."/>
        </authorList>
    </citation>
    <scope>NUCLEOTIDE SEQUENCE [LARGE SCALE GENOMIC DNA]</scope>
    <source>
        <strain evidence="2">JCM 18306</strain>
    </source>
</reference>
<dbReference type="EMBL" id="BAABJR010000014">
    <property type="protein sequence ID" value="GAA5213136.1"/>
    <property type="molecule type" value="Genomic_DNA"/>
</dbReference>
<evidence type="ECO:0000313" key="1">
    <source>
        <dbReference type="EMBL" id="GAA5213136.1"/>
    </source>
</evidence>
<keyword evidence="2" id="KW-1185">Reference proteome</keyword>
<protein>
    <submittedName>
        <fullName evidence="1">Uncharacterized protein</fullName>
    </submittedName>
</protein>
<proteinExistence type="predicted"/>
<sequence>MAAAPSRAAGGESDRVRTVRAVGFFAELTPGWGFPTEGSISDAVRPWADHDETETRLVNYLRSGGSEIWSEMGAQTDVLDPDGPTLVGNGSLFTDGIWLWREDLSYYVARYHLALPREFVAHVRGLEYSPPQVPESRLVEILTQDLGISMGRP</sequence>
<dbReference type="Proteomes" id="UP001499878">
    <property type="component" value="Unassembled WGS sequence"/>
</dbReference>
<accession>A0ABP9T8E3</accession>
<comment type="caution">
    <text evidence="1">The sequence shown here is derived from an EMBL/GenBank/DDBJ whole genome shotgun (WGS) entry which is preliminary data.</text>
</comment>